<keyword evidence="2 4" id="KW-0238">DNA-binding</keyword>
<evidence type="ECO:0000313" key="7">
    <source>
        <dbReference type="EMBL" id="BAB32408.1"/>
    </source>
</evidence>
<evidence type="ECO:0000256" key="1">
    <source>
        <dbReference type="ARBA" id="ARBA00023015"/>
    </source>
</evidence>
<evidence type="ECO:0000259" key="6">
    <source>
        <dbReference type="PROSITE" id="PS50977"/>
    </source>
</evidence>
<evidence type="ECO:0000256" key="4">
    <source>
        <dbReference type="PROSITE-ProRule" id="PRU00335"/>
    </source>
</evidence>
<keyword evidence="3" id="KW-0804">Transcription</keyword>
<dbReference type="GO" id="GO:0003700">
    <property type="term" value="F:DNA-binding transcription factor activity"/>
    <property type="evidence" value="ECO:0007669"/>
    <property type="project" value="TreeGrafter"/>
</dbReference>
<dbReference type="Pfam" id="PF00440">
    <property type="entry name" value="TetR_N"/>
    <property type="match status" value="1"/>
</dbReference>
<dbReference type="InterPro" id="IPR001647">
    <property type="entry name" value="HTH_TetR"/>
</dbReference>
<dbReference type="GO" id="GO:0045892">
    <property type="term" value="P:negative regulation of DNA-templated transcription"/>
    <property type="evidence" value="ECO:0007669"/>
    <property type="project" value="InterPro"/>
</dbReference>
<accession>Q9AJL5</accession>
<feature type="DNA-binding region" description="H-T-H motif" evidence="4">
    <location>
        <begin position="58"/>
        <end position="77"/>
    </location>
</feature>
<proteinExistence type="predicted"/>
<protein>
    <submittedName>
        <fullName evidence="7">VarR</fullName>
    </submittedName>
</protein>
<dbReference type="PANTHER" id="PTHR30055">
    <property type="entry name" value="HTH-TYPE TRANSCRIPTIONAL REGULATOR RUTR"/>
    <property type="match status" value="1"/>
</dbReference>
<dbReference type="Gene3D" id="1.10.357.10">
    <property type="entry name" value="Tetracycline Repressor, domain 2"/>
    <property type="match status" value="1"/>
</dbReference>
<dbReference type="GO" id="GO:0000976">
    <property type="term" value="F:transcription cis-regulatory region binding"/>
    <property type="evidence" value="ECO:0007669"/>
    <property type="project" value="TreeGrafter"/>
</dbReference>
<dbReference type="Pfam" id="PF02909">
    <property type="entry name" value="TetR_C_1"/>
    <property type="match status" value="1"/>
</dbReference>
<reference evidence="7" key="1">
    <citation type="journal article" date="2001" name="J. Bacteriol.">
        <title>Identification of the varR gene as a transcriptional regulator of virginiamycin S resistance in Streptomyces virginiae.</title>
        <authorList>
            <person name="Namwat W."/>
            <person name="Lee C.K."/>
            <person name="Kinoshita H."/>
            <person name="Yamada Y."/>
            <person name="Nihira T."/>
        </authorList>
    </citation>
    <scope>NUCLEOTIDE SEQUENCE</scope>
</reference>
<sequence>MAAKRASQPRSSVWLTPEPTTRGRRGPERGSGAGSLDRERIVAAAVRLLDEQGDAKFTMRVLATELGVTPMSVYWYIANKDDLMELALDAVAAEIKLPDPAAGLDWREDLRALALSWRRTMVSHPWAIRSYAEYLNIGPHSMRFSACAQAVVARSPLPEAERPAALSAVFQYVYGFTSMESRWLEYGKEVGRTADEFLEEVAGSIAQAPEIEAGGGLMERRAGRSLDEMRDSDFDRALDWLIAGMCD</sequence>
<dbReference type="SUPFAM" id="SSF48498">
    <property type="entry name" value="Tetracyclin repressor-like, C-terminal domain"/>
    <property type="match status" value="1"/>
</dbReference>
<dbReference type="SMR" id="Q9AJL5"/>
<gene>
    <name evidence="7" type="primary">varR</name>
</gene>
<keyword evidence="1" id="KW-0805">Transcription regulation</keyword>
<dbReference type="PRINTS" id="PR00455">
    <property type="entry name" value="HTHTETR"/>
</dbReference>
<feature type="domain" description="HTH tetR-type" evidence="6">
    <location>
        <begin position="35"/>
        <end position="95"/>
    </location>
</feature>
<dbReference type="AlphaFoldDB" id="Q9AJL5"/>
<feature type="region of interest" description="Disordered" evidence="5">
    <location>
        <begin position="1"/>
        <end position="35"/>
    </location>
</feature>
<dbReference type="SUPFAM" id="SSF46689">
    <property type="entry name" value="Homeodomain-like"/>
    <property type="match status" value="1"/>
</dbReference>
<dbReference type="EMBL" id="AB046994">
    <property type="protein sequence ID" value="BAB32408.1"/>
    <property type="molecule type" value="Genomic_DNA"/>
</dbReference>
<dbReference type="PROSITE" id="PS50977">
    <property type="entry name" value="HTH_TETR_2"/>
    <property type="match status" value="1"/>
</dbReference>
<dbReference type="InterPro" id="IPR009057">
    <property type="entry name" value="Homeodomain-like_sf"/>
</dbReference>
<dbReference type="InterPro" id="IPR004111">
    <property type="entry name" value="Repressor_TetR_C"/>
</dbReference>
<evidence type="ECO:0000256" key="2">
    <source>
        <dbReference type="ARBA" id="ARBA00023125"/>
    </source>
</evidence>
<dbReference type="InterPro" id="IPR036271">
    <property type="entry name" value="Tet_transcr_reg_TetR-rel_C_sf"/>
</dbReference>
<organism evidence="7">
    <name type="scientific">Streptomyces virginiae</name>
    <name type="common">Streptomyces cinnamonensis</name>
    <dbReference type="NCBI Taxonomy" id="1961"/>
    <lineage>
        <taxon>Bacteria</taxon>
        <taxon>Bacillati</taxon>
        <taxon>Actinomycetota</taxon>
        <taxon>Actinomycetes</taxon>
        <taxon>Kitasatosporales</taxon>
        <taxon>Streptomycetaceae</taxon>
        <taxon>Streptomyces</taxon>
    </lineage>
</organism>
<evidence type="ECO:0000256" key="3">
    <source>
        <dbReference type="ARBA" id="ARBA00023163"/>
    </source>
</evidence>
<name>Q9AJL5_STRVG</name>
<dbReference type="Gene3D" id="1.10.10.60">
    <property type="entry name" value="Homeodomain-like"/>
    <property type="match status" value="1"/>
</dbReference>
<evidence type="ECO:0000256" key="5">
    <source>
        <dbReference type="SAM" id="MobiDB-lite"/>
    </source>
</evidence>
<dbReference type="PANTHER" id="PTHR30055:SF151">
    <property type="entry name" value="TRANSCRIPTIONAL REGULATORY PROTEIN"/>
    <property type="match status" value="1"/>
</dbReference>
<dbReference type="InterPro" id="IPR050109">
    <property type="entry name" value="HTH-type_TetR-like_transc_reg"/>
</dbReference>